<gene>
    <name evidence="2" type="ORF">PSA7680_02758</name>
</gene>
<protein>
    <recommendedName>
        <fullName evidence="4">Phospholipase A2</fullName>
    </recommendedName>
</protein>
<accession>A0A1Y5SZZ3</accession>
<dbReference type="Proteomes" id="UP000193409">
    <property type="component" value="Unassembled WGS sequence"/>
</dbReference>
<evidence type="ECO:0008006" key="4">
    <source>
        <dbReference type="Google" id="ProtNLM"/>
    </source>
</evidence>
<keyword evidence="1" id="KW-0732">Signal</keyword>
<name>A0A1Y5SZZ3_9RHOB</name>
<evidence type="ECO:0000313" key="2">
    <source>
        <dbReference type="EMBL" id="SLN52515.1"/>
    </source>
</evidence>
<dbReference type="RefSeq" id="WP_245824647.1">
    <property type="nucleotide sequence ID" value="NZ_FWFQ01000020.1"/>
</dbReference>
<sequence length="190" mass="20394">MPRRRVSNTALLMLGALLSGAAATAQDAGQADLRLDERVELRAHEKLIAEVEKAGRAPAPFTTDGCSGWQSAAWAFAAERIPVFEEAHGTLPPWEACCVVHDRAYHRAGDAPDALQSLRARQAADDALAACVEDTAAARQTELGEIYGMSPENVVRVYKLIAQTMLGAVRLGGAPCTGLSWRWGYGYPDC</sequence>
<dbReference type="AlphaFoldDB" id="A0A1Y5SZZ3"/>
<evidence type="ECO:0000256" key="1">
    <source>
        <dbReference type="SAM" id="SignalP"/>
    </source>
</evidence>
<evidence type="ECO:0000313" key="3">
    <source>
        <dbReference type="Proteomes" id="UP000193409"/>
    </source>
</evidence>
<feature type="chain" id="PRO_5012802857" description="Phospholipase A2" evidence="1">
    <location>
        <begin position="22"/>
        <end position="190"/>
    </location>
</feature>
<keyword evidence="3" id="KW-1185">Reference proteome</keyword>
<feature type="signal peptide" evidence="1">
    <location>
        <begin position="1"/>
        <end position="21"/>
    </location>
</feature>
<reference evidence="2 3" key="1">
    <citation type="submission" date="2017-03" db="EMBL/GenBank/DDBJ databases">
        <authorList>
            <person name="Afonso C.L."/>
            <person name="Miller P.J."/>
            <person name="Scott M.A."/>
            <person name="Spackman E."/>
            <person name="Goraichik I."/>
            <person name="Dimitrov K.M."/>
            <person name="Suarez D.L."/>
            <person name="Swayne D.E."/>
        </authorList>
    </citation>
    <scope>NUCLEOTIDE SEQUENCE [LARGE SCALE GENOMIC DNA]</scope>
    <source>
        <strain evidence="2 3">CECT 7680</strain>
    </source>
</reference>
<proteinExistence type="predicted"/>
<dbReference type="EMBL" id="FWFQ01000020">
    <property type="protein sequence ID" value="SLN52515.1"/>
    <property type="molecule type" value="Genomic_DNA"/>
</dbReference>
<organism evidence="2 3">
    <name type="scientific">Pseudoruegeria aquimaris</name>
    <dbReference type="NCBI Taxonomy" id="393663"/>
    <lineage>
        <taxon>Bacteria</taxon>
        <taxon>Pseudomonadati</taxon>
        <taxon>Pseudomonadota</taxon>
        <taxon>Alphaproteobacteria</taxon>
        <taxon>Rhodobacterales</taxon>
        <taxon>Roseobacteraceae</taxon>
        <taxon>Pseudoruegeria</taxon>
    </lineage>
</organism>